<dbReference type="InterPro" id="IPR021799">
    <property type="entry name" value="PIN-like_prokaryotic"/>
</dbReference>
<proteinExistence type="predicted"/>
<accession>A0A1F7S1F9</accession>
<dbReference type="EMBL" id="MGDE01000031">
    <property type="protein sequence ID" value="OGL47520.1"/>
    <property type="molecule type" value="Genomic_DNA"/>
</dbReference>
<dbReference type="Proteomes" id="UP000178797">
    <property type="component" value="Unassembled WGS sequence"/>
</dbReference>
<evidence type="ECO:0000313" key="1">
    <source>
        <dbReference type="EMBL" id="OGL47520.1"/>
    </source>
</evidence>
<comment type="caution">
    <text evidence="1">The sequence shown here is derived from an EMBL/GenBank/DDBJ whole genome shotgun (WGS) entry which is preliminary data.</text>
</comment>
<dbReference type="PANTHER" id="PTHR39550">
    <property type="entry name" value="SLL0658 PROTEIN"/>
    <property type="match status" value="1"/>
</dbReference>
<evidence type="ECO:0000313" key="2">
    <source>
        <dbReference type="Proteomes" id="UP000178797"/>
    </source>
</evidence>
<gene>
    <name evidence="1" type="ORF">A2W05_03780</name>
</gene>
<dbReference type="PANTHER" id="PTHR39550:SF1">
    <property type="entry name" value="SLL0658 PROTEIN"/>
    <property type="match status" value="1"/>
</dbReference>
<organism evidence="1 2">
    <name type="scientific">Candidatus Schekmanbacteria bacterium RBG_16_38_10</name>
    <dbReference type="NCBI Taxonomy" id="1817879"/>
    <lineage>
        <taxon>Bacteria</taxon>
        <taxon>Candidatus Schekmaniibacteriota</taxon>
    </lineage>
</organism>
<reference evidence="1 2" key="1">
    <citation type="journal article" date="2016" name="Nat. Commun.">
        <title>Thousands of microbial genomes shed light on interconnected biogeochemical processes in an aquifer system.</title>
        <authorList>
            <person name="Anantharaman K."/>
            <person name="Brown C.T."/>
            <person name="Hug L.A."/>
            <person name="Sharon I."/>
            <person name="Castelle C.J."/>
            <person name="Probst A.J."/>
            <person name="Thomas B.C."/>
            <person name="Singh A."/>
            <person name="Wilkins M.J."/>
            <person name="Karaoz U."/>
            <person name="Brodie E.L."/>
            <person name="Williams K.H."/>
            <person name="Hubbard S.S."/>
            <person name="Banfield J.F."/>
        </authorList>
    </citation>
    <scope>NUCLEOTIDE SEQUENCE [LARGE SCALE GENOMIC DNA]</scope>
</reference>
<sequence>MTVVADSSPLISFARAKKLHIIRNVYEEIIIPPQVYNEIVVKGKRKPGAEEIQKASWIRIQKPKNQFEVEKLKARFDPGESEAMILAVELKAVLLADEGVVIKEARKRGLEITSTLLILEEAKNKHLIKSVKEELDNLISNGFRATAELIRNTLQKVGE</sequence>
<dbReference type="AlphaFoldDB" id="A0A1F7S1F9"/>
<dbReference type="Pfam" id="PF11848">
    <property type="entry name" value="DUF3368"/>
    <property type="match status" value="1"/>
</dbReference>
<evidence type="ECO:0008006" key="3">
    <source>
        <dbReference type="Google" id="ProtNLM"/>
    </source>
</evidence>
<protein>
    <recommendedName>
        <fullName evidence="3">DUF3368 domain-containing protein</fullName>
    </recommendedName>
</protein>
<name>A0A1F7S1F9_9BACT</name>